<comment type="caution">
    <text evidence="1">The sequence shown here is derived from an EMBL/GenBank/DDBJ whole genome shotgun (WGS) entry which is preliminary data.</text>
</comment>
<reference evidence="1" key="1">
    <citation type="submission" date="2020-09" db="EMBL/GenBank/DDBJ databases">
        <title>Genome-Enabled Discovery of Anthraquinone Biosynthesis in Senna tora.</title>
        <authorList>
            <person name="Kang S.-H."/>
            <person name="Pandey R.P."/>
            <person name="Lee C.-M."/>
            <person name="Sim J.-S."/>
            <person name="Jeong J.-T."/>
            <person name="Choi B.-S."/>
            <person name="Jung M."/>
            <person name="Ginzburg D."/>
            <person name="Zhao K."/>
            <person name="Won S.Y."/>
            <person name="Oh T.-J."/>
            <person name="Yu Y."/>
            <person name="Kim N.-H."/>
            <person name="Lee O.R."/>
            <person name="Lee T.-H."/>
            <person name="Bashyal P."/>
            <person name="Kim T.-S."/>
            <person name="Lee W.-H."/>
            <person name="Kawkins C."/>
            <person name="Kim C.-K."/>
            <person name="Kim J.S."/>
            <person name="Ahn B.O."/>
            <person name="Rhee S.Y."/>
            <person name="Sohng J.K."/>
        </authorList>
    </citation>
    <scope>NUCLEOTIDE SEQUENCE</scope>
    <source>
        <tissue evidence="1">Leaf</tissue>
    </source>
</reference>
<dbReference type="AlphaFoldDB" id="A0A834XFV1"/>
<dbReference type="Proteomes" id="UP000634136">
    <property type="component" value="Unassembled WGS sequence"/>
</dbReference>
<dbReference type="EMBL" id="JAAIUW010000001">
    <property type="protein sequence ID" value="KAF7843604.1"/>
    <property type="molecule type" value="Genomic_DNA"/>
</dbReference>
<name>A0A834XFV1_9FABA</name>
<protein>
    <submittedName>
        <fullName evidence="1">Uncharacterized protein</fullName>
    </submittedName>
</protein>
<proteinExistence type="predicted"/>
<organism evidence="1 2">
    <name type="scientific">Senna tora</name>
    <dbReference type="NCBI Taxonomy" id="362788"/>
    <lineage>
        <taxon>Eukaryota</taxon>
        <taxon>Viridiplantae</taxon>
        <taxon>Streptophyta</taxon>
        <taxon>Embryophyta</taxon>
        <taxon>Tracheophyta</taxon>
        <taxon>Spermatophyta</taxon>
        <taxon>Magnoliopsida</taxon>
        <taxon>eudicotyledons</taxon>
        <taxon>Gunneridae</taxon>
        <taxon>Pentapetalae</taxon>
        <taxon>rosids</taxon>
        <taxon>fabids</taxon>
        <taxon>Fabales</taxon>
        <taxon>Fabaceae</taxon>
        <taxon>Caesalpinioideae</taxon>
        <taxon>Cassia clade</taxon>
        <taxon>Senna</taxon>
    </lineage>
</organism>
<sequence>MDSNHYHGGLQRSWQIKEAMKLQLSARMEMEFDGGAHGGLQWWFTASTVAHEV</sequence>
<accession>A0A834XFV1</accession>
<evidence type="ECO:0000313" key="1">
    <source>
        <dbReference type="EMBL" id="KAF7843604.1"/>
    </source>
</evidence>
<evidence type="ECO:0000313" key="2">
    <source>
        <dbReference type="Proteomes" id="UP000634136"/>
    </source>
</evidence>
<keyword evidence="2" id="KW-1185">Reference proteome</keyword>
<gene>
    <name evidence="1" type="ORF">G2W53_000509</name>
</gene>